<organism evidence="2">
    <name type="scientific">Siphoviridae sp. ct6GI21</name>
    <dbReference type="NCBI Taxonomy" id="2825340"/>
    <lineage>
        <taxon>Viruses</taxon>
        <taxon>Duplodnaviria</taxon>
        <taxon>Heunggongvirae</taxon>
        <taxon>Uroviricota</taxon>
        <taxon>Caudoviricetes</taxon>
    </lineage>
</organism>
<name>A0A8S5U4A7_9CAUD</name>
<dbReference type="SUPFAM" id="SSF52540">
    <property type="entry name" value="P-loop containing nucleoside triphosphate hydrolases"/>
    <property type="match status" value="1"/>
</dbReference>
<keyword evidence="2" id="KW-0547">Nucleotide-binding</keyword>
<keyword evidence="2" id="KW-0378">Hydrolase</keyword>
<dbReference type="GO" id="GO:0006260">
    <property type="term" value="P:DNA replication"/>
    <property type="evidence" value="ECO:0007669"/>
    <property type="project" value="TreeGrafter"/>
</dbReference>
<dbReference type="Pfam" id="PF01695">
    <property type="entry name" value="IstB_IS21"/>
    <property type="match status" value="1"/>
</dbReference>
<dbReference type="Gene3D" id="3.40.50.300">
    <property type="entry name" value="P-loop containing nucleotide triphosphate hydrolases"/>
    <property type="match status" value="1"/>
</dbReference>
<protein>
    <submittedName>
        <fullName evidence="2">Replicative helicase</fullName>
    </submittedName>
</protein>
<feature type="domain" description="IstB-like ATP-binding" evidence="1">
    <location>
        <begin position="61"/>
        <end position="195"/>
    </location>
</feature>
<dbReference type="PANTHER" id="PTHR30050:SF4">
    <property type="entry name" value="ATP-BINDING PROTEIN RV3427C IN INSERTION SEQUENCE-RELATED"/>
    <property type="match status" value="1"/>
</dbReference>
<dbReference type="GO" id="GO:0005524">
    <property type="term" value="F:ATP binding"/>
    <property type="evidence" value="ECO:0007669"/>
    <property type="project" value="InterPro"/>
</dbReference>
<dbReference type="InterPro" id="IPR027417">
    <property type="entry name" value="P-loop_NTPase"/>
</dbReference>
<keyword evidence="2" id="KW-0347">Helicase</keyword>
<accession>A0A8S5U4A7</accession>
<dbReference type="EMBL" id="BK016005">
    <property type="protein sequence ID" value="DAF89238.1"/>
    <property type="molecule type" value="Genomic_DNA"/>
</dbReference>
<sequence length="220" mass="26185">MNINQCWYKRICTEKCSENCIRYKLMYSLFKQSNLPEALWGYKELICHEKDLQVYKKLQAKSDAILNFIEEGNNLYIYSENCGNGKTTWAIRLMYSYFDKIWHKSCFDCKALFVSVPKFLYNCKRSISQDVKGFEELCNLISEVDLVIWDDIGEMKASDYEHQILFQYIDDRINSKKSNIYTSNKNKEQLEDVLGVRLASRIYNCSERIEFLEEDKRGKY</sequence>
<evidence type="ECO:0000313" key="2">
    <source>
        <dbReference type="EMBL" id="DAF89238.1"/>
    </source>
</evidence>
<proteinExistence type="predicted"/>
<dbReference type="PANTHER" id="PTHR30050">
    <property type="entry name" value="CHROMOSOMAL REPLICATION INITIATOR PROTEIN DNAA"/>
    <property type="match status" value="1"/>
</dbReference>
<dbReference type="GO" id="GO:0004386">
    <property type="term" value="F:helicase activity"/>
    <property type="evidence" value="ECO:0007669"/>
    <property type="project" value="UniProtKB-KW"/>
</dbReference>
<keyword evidence="2" id="KW-0067">ATP-binding</keyword>
<evidence type="ECO:0000259" key="1">
    <source>
        <dbReference type="Pfam" id="PF01695"/>
    </source>
</evidence>
<dbReference type="InterPro" id="IPR002611">
    <property type="entry name" value="IstB_ATP-bd"/>
</dbReference>
<reference evidence="2" key="1">
    <citation type="journal article" date="2021" name="Proc. Natl. Acad. Sci. U.S.A.">
        <title>A Catalog of Tens of Thousands of Viruses from Human Metagenomes Reveals Hidden Associations with Chronic Diseases.</title>
        <authorList>
            <person name="Tisza M.J."/>
            <person name="Buck C.B."/>
        </authorList>
    </citation>
    <scope>NUCLEOTIDE SEQUENCE</scope>
    <source>
        <strain evidence="2">Ct6GI21</strain>
    </source>
</reference>